<accession>A0A084B4P8</accession>
<dbReference type="OrthoDB" id="3559694at2759"/>
<dbReference type="InterPro" id="IPR024316">
    <property type="entry name" value="APQ12"/>
</dbReference>
<dbReference type="EMBL" id="KL648070">
    <property type="protein sequence ID" value="KEY72527.1"/>
    <property type="molecule type" value="Genomic_DNA"/>
</dbReference>
<feature type="transmembrane region" description="Helical" evidence="1">
    <location>
        <begin position="98"/>
        <end position="120"/>
    </location>
</feature>
<proteinExistence type="predicted"/>
<keyword evidence="1" id="KW-1133">Transmembrane helix</keyword>
<evidence type="ECO:0000256" key="1">
    <source>
        <dbReference type="SAM" id="Phobius"/>
    </source>
</evidence>
<reference evidence="2 3" key="1">
    <citation type="journal article" date="2014" name="BMC Genomics">
        <title>Comparative genome sequencing reveals chemotype-specific gene clusters in the toxigenic black mold Stachybotrys.</title>
        <authorList>
            <person name="Semeiks J."/>
            <person name="Borek D."/>
            <person name="Otwinowski Z."/>
            <person name="Grishin N.V."/>
        </authorList>
    </citation>
    <scope>NUCLEOTIDE SEQUENCE [LARGE SCALE GENOMIC DNA]</scope>
    <source>
        <strain evidence="3">CBS 109288 / IBT 7711</strain>
    </source>
</reference>
<dbReference type="Proteomes" id="UP000028045">
    <property type="component" value="Unassembled WGS sequence"/>
</dbReference>
<dbReference type="AlphaFoldDB" id="A0A084B4P8"/>
<organism evidence="2 3">
    <name type="scientific">Stachybotrys chartarum (strain CBS 109288 / IBT 7711)</name>
    <name type="common">Toxic black mold</name>
    <name type="synonym">Stilbospora chartarum</name>
    <dbReference type="NCBI Taxonomy" id="1280523"/>
    <lineage>
        <taxon>Eukaryota</taxon>
        <taxon>Fungi</taxon>
        <taxon>Dikarya</taxon>
        <taxon>Ascomycota</taxon>
        <taxon>Pezizomycotina</taxon>
        <taxon>Sordariomycetes</taxon>
        <taxon>Hypocreomycetidae</taxon>
        <taxon>Hypocreales</taxon>
        <taxon>Stachybotryaceae</taxon>
        <taxon>Stachybotrys</taxon>
    </lineage>
</organism>
<sequence length="172" mass="19101">MDSSMILPALQSLLPPEIVDAIETHVLHPRAPVQVLLGHVSQELQRALALLLPLVQPLVDRALALMAESQGLVGLVVSVLVVTVVFAVLSWVHRLVMFWTRVAMRLVFWTLLVAVGAWIWQRGVFESARDAVVVGGKIVGYMAVIKDVWVREYNRYEAQQTMAGRRGRGGSR</sequence>
<feature type="transmembrane region" description="Helical" evidence="1">
    <location>
        <begin position="71"/>
        <end position="92"/>
    </location>
</feature>
<evidence type="ECO:0000313" key="2">
    <source>
        <dbReference type="EMBL" id="KEY72527.1"/>
    </source>
</evidence>
<keyword evidence="1" id="KW-0472">Membrane</keyword>
<keyword evidence="3" id="KW-1185">Reference proteome</keyword>
<dbReference type="HOGENOM" id="CLU_103881_0_0_1"/>
<name>A0A084B4P8_STACB</name>
<protein>
    <submittedName>
        <fullName evidence="2">Uncharacterized protein</fullName>
    </submittedName>
</protein>
<keyword evidence="1" id="KW-0812">Transmembrane</keyword>
<gene>
    <name evidence="2" type="ORF">S7711_05600</name>
</gene>
<evidence type="ECO:0000313" key="3">
    <source>
        <dbReference type="Proteomes" id="UP000028045"/>
    </source>
</evidence>
<dbReference type="Pfam" id="PF12716">
    <property type="entry name" value="Apq12"/>
    <property type="match status" value="1"/>
</dbReference>